<dbReference type="Proteomes" id="UP001196413">
    <property type="component" value="Unassembled WGS sequence"/>
</dbReference>
<keyword evidence="2" id="KW-1185">Reference proteome</keyword>
<accession>A0AAD5M950</accession>
<gene>
    <name evidence="1" type="ORF">KIN20_008127</name>
</gene>
<dbReference type="AlphaFoldDB" id="A0AAD5M950"/>
<sequence>MDRLWNVLSIPQPANLQPDTGQQTIPRCTLHCDAKHGLVTLHQLENDGSLVVDELADVLVQKKDFLIDLLMEKIVKLQKYEISATEKMETNLASIVIQYVVNLRRL</sequence>
<proteinExistence type="predicted"/>
<organism evidence="1 2">
    <name type="scientific">Parelaphostrongylus tenuis</name>
    <name type="common">Meningeal worm</name>
    <dbReference type="NCBI Taxonomy" id="148309"/>
    <lineage>
        <taxon>Eukaryota</taxon>
        <taxon>Metazoa</taxon>
        <taxon>Ecdysozoa</taxon>
        <taxon>Nematoda</taxon>
        <taxon>Chromadorea</taxon>
        <taxon>Rhabditida</taxon>
        <taxon>Rhabditina</taxon>
        <taxon>Rhabditomorpha</taxon>
        <taxon>Strongyloidea</taxon>
        <taxon>Metastrongylidae</taxon>
        <taxon>Parelaphostrongylus</taxon>
    </lineage>
</organism>
<evidence type="ECO:0000313" key="2">
    <source>
        <dbReference type="Proteomes" id="UP001196413"/>
    </source>
</evidence>
<reference evidence="1" key="1">
    <citation type="submission" date="2021-06" db="EMBL/GenBank/DDBJ databases">
        <title>Parelaphostrongylus tenuis whole genome reference sequence.</title>
        <authorList>
            <person name="Garwood T.J."/>
            <person name="Larsen P.A."/>
            <person name="Fountain-Jones N.M."/>
            <person name="Garbe J.R."/>
            <person name="Macchietto M.G."/>
            <person name="Kania S.A."/>
            <person name="Gerhold R.W."/>
            <person name="Richards J.E."/>
            <person name="Wolf T.M."/>
        </authorList>
    </citation>
    <scope>NUCLEOTIDE SEQUENCE</scope>
    <source>
        <strain evidence="1">MNPRO001-30</strain>
        <tissue evidence="1">Meninges</tissue>
    </source>
</reference>
<comment type="caution">
    <text evidence="1">The sequence shown here is derived from an EMBL/GenBank/DDBJ whole genome shotgun (WGS) entry which is preliminary data.</text>
</comment>
<name>A0AAD5M950_PARTN</name>
<evidence type="ECO:0000313" key="1">
    <source>
        <dbReference type="EMBL" id="KAJ1351948.1"/>
    </source>
</evidence>
<dbReference type="EMBL" id="JAHQIW010001271">
    <property type="protein sequence ID" value="KAJ1351948.1"/>
    <property type="molecule type" value="Genomic_DNA"/>
</dbReference>
<protein>
    <submittedName>
        <fullName evidence="1">Uncharacterized protein</fullName>
    </submittedName>
</protein>